<organism evidence="3">
    <name type="scientific">Caenorhabditis remanei</name>
    <name type="common">Caenorhabditis vulgaris</name>
    <dbReference type="NCBI Taxonomy" id="31234"/>
    <lineage>
        <taxon>Eukaryota</taxon>
        <taxon>Metazoa</taxon>
        <taxon>Ecdysozoa</taxon>
        <taxon>Nematoda</taxon>
        <taxon>Chromadorea</taxon>
        <taxon>Rhabditida</taxon>
        <taxon>Rhabditina</taxon>
        <taxon>Rhabditomorpha</taxon>
        <taxon>Rhabditoidea</taxon>
        <taxon>Rhabditidae</taxon>
        <taxon>Peloderinae</taxon>
        <taxon>Caenorhabditis</taxon>
    </lineage>
</organism>
<sequence length="192" mass="21992">MYIFVLSLISFVFAANPNKCSSLSGPKAYRCIQHLNEIRELAYSIDIYDKESSSKINKPCAEFQKCSEPLKCGVEDGVVKVIDKMAAYCDAVIFHQSKEFDDCDEKLTEKNSTCVQEWDPFPDPVPDTKKTEETQKEACQNFFGKDMCLEKEITEYCGADMWRDFKKHYLALNKINEACDFNEYGGTKAMED</sequence>
<dbReference type="InterPro" id="IPR016638">
    <property type="entry name" value="UPF0376"/>
</dbReference>
<dbReference type="OMA" id="SKINKPC"/>
<dbReference type="Pfam" id="PF01579">
    <property type="entry name" value="DUF19"/>
    <property type="match status" value="1"/>
</dbReference>
<evidence type="ECO:0000313" key="2">
    <source>
        <dbReference type="EMBL" id="EFO87794.1"/>
    </source>
</evidence>
<gene>
    <name evidence="2" type="ORF">CRE_05590</name>
</gene>
<dbReference type="AlphaFoldDB" id="E3M055"/>
<dbReference type="FunCoup" id="E3M055">
    <property type="interactions" value="477"/>
</dbReference>
<dbReference type="PANTHER" id="PTHR21453">
    <property type="entry name" value="DUF19 DOMAIN-CONTAINING PROTEIN-RELATED-RELATED"/>
    <property type="match status" value="1"/>
</dbReference>
<dbReference type="InParanoid" id="E3M055"/>
<dbReference type="HOGENOM" id="CLU_078890_3_0_1"/>
<evidence type="ECO:0000313" key="3">
    <source>
        <dbReference type="Proteomes" id="UP000008281"/>
    </source>
</evidence>
<dbReference type="Proteomes" id="UP000008281">
    <property type="component" value="Unassembled WGS sequence"/>
</dbReference>
<dbReference type="OrthoDB" id="5835962at2759"/>
<evidence type="ECO:0000259" key="1">
    <source>
        <dbReference type="Pfam" id="PF01579"/>
    </source>
</evidence>
<feature type="domain" description="T20D4.11-like" evidence="1">
    <location>
        <begin position="20"/>
        <end position="180"/>
    </location>
</feature>
<dbReference type="eggNOG" id="ENOG502TI9K">
    <property type="taxonomic scope" value="Eukaryota"/>
</dbReference>
<dbReference type="InterPro" id="IPR002542">
    <property type="entry name" value="T20D4.11-like_dom"/>
</dbReference>
<dbReference type="STRING" id="31234.E3M055"/>
<dbReference type="PIRSF" id="PIRSF015697">
    <property type="entry name" value="UCP015697"/>
    <property type="match status" value="1"/>
</dbReference>
<dbReference type="RefSeq" id="XP_003110501.2">
    <property type="nucleotide sequence ID" value="XM_003110453.2"/>
</dbReference>
<dbReference type="KEGG" id="crq:GCK72_018939"/>
<dbReference type="GeneID" id="9825122"/>
<keyword evidence="3" id="KW-1185">Reference proteome</keyword>
<reference evidence="2" key="1">
    <citation type="submission" date="2007-07" db="EMBL/GenBank/DDBJ databases">
        <title>PCAP assembly of the Caenorhabditis remanei genome.</title>
        <authorList>
            <consortium name="The Caenorhabditis remanei Sequencing Consortium"/>
            <person name="Wilson R.K."/>
        </authorList>
    </citation>
    <scope>NUCLEOTIDE SEQUENCE [LARGE SCALE GENOMIC DNA]</scope>
    <source>
        <strain evidence="2">PB4641</strain>
    </source>
</reference>
<protein>
    <recommendedName>
        <fullName evidence="1">T20D4.11-like domain-containing protein</fullName>
    </recommendedName>
</protein>
<name>E3M055_CAERE</name>
<dbReference type="CTD" id="9825122"/>
<dbReference type="PANTHER" id="PTHR21453:SF7">
    <property type="entry name" value="DUF19 DOMAIN-CONTAINING PROTEIN"/>
    <property type="match status" value="1"/>
</dbReference>
<proteinExistence type="predicted"/>
<accession>E3M055</accession>
<dbReference type="EMBL" id="DS268420">
    <property type="protein sequence ID" value="EFO87794.1"/>
    <property type="molecule type" value="Genomic_DNA"/>
</dbReference>